<dbReference type="GO" id="GO:0001522">
    <property type="term" value="P:pseudouridine synthesis"/>
    <property type="evidence" value="ECO:0007669"/>
    <property type="project" value="InterPro"/>
</dbReference>
<dbReference type="CDD" id="cd02576">
    <property type="entry name" value="PseudoU_synth_ScPUS7"/>
    <property type="match status" value="1"/>
</dbReference>
<dbReference type="PROSITE" id="PS01268">
    <property type="entry name" value="UPF0024"/>
    <property type="match status" value="1"/>
</dbReference>
<dbReference type="EMBL" id="LXWW01000155">
    <property type="protein sequence ID" value="OAO15306.1"/>
    <property type="molecule type" value="Genomic_DNA"/>
</dbReference>
<name>A0A196SG60_BLAHN</name>
<reference evidence="6 8" key="1">
    <citation type="submission" date="2016-05" db="EMBL/GenBank/DDBJ databases">
        <title>Nuclear genome of Blastocystis sp. subtype 1 NandII.</title>
        <authorList>
            <person name="Gentekaki E."/>
            <person name="Curtis B."/>
            <person name="Stairs C."/>
            <person name="Eme L."/>
            <person name="Herman E."/>
            <person name="Klimes V."/>
            <person name="Arias M.C."/>
            <person name="Elias M."/>
            <person name="Hilliou F."/>
            <person name="Klute M."/>
            <person name="Malik S.-B."/>
            <person name="Pightling A."/>
            <person name="Rachubinski R."/>
            <person name="Salas D."/>
            <person name="Schlacht A."/>
            <person name="Suga H."/>
            <person name="Archibald J."/>
            <person name="Ball S.G."/>
            <person name="Clark G."/>
            <person name="Dacks J."/>
            <person name="Van Der Giezen M."/>
            <person name="Tsaousis A."/>
            <person name="Roger A."/>
        </authorList>
    </citation>
    <scope>NUCLEOTIDE SEQUENCE [LARGE SCALE GENOMIC DNA]</scope>
    <source>
        <strain evidence="8">ATCC 50177 / NandII</strain>
        <strain evidence="6">NandII</strain>
    </source>
</reference>
<dbReference type="InterPro" id="IPR020103">
    <property type="entry name" value="PsdUridine_synth_cat_dom_sf"/>
</dbReference>
<dbReference type="Pfam" id="PF01142">
    <property type="entry name" value="TruD"/>
    <property type="match status" value="1"/>
</dbReference>
<comment type="similarity">
    <text evidence="1">Belongs to the pseudouridine synthase TruD family.</text>
</comment>
<evidence type="ECO:0000313" key="6">
    <source>
        <dbReference type="EMBL" id="OAO15306.1"/>
    </source>
</evidence>
<evidence type="ECO:0000313" key="8">
    <source>
        <dbReference type="Proteomes" id="UP000078348"/>
    </source>
</evidence>
<proteinExistence type="inferred from homology"/>
<dbReference type="OrthoDB" id="447290at2759"/>
<dbReference type="AlphaFoldDB" id="A0A196SG60"/>
<dbReference type="PIRSF" id="PIRSF037016">
    <property type="entry name" value="Pseudouridin_synth_euk_prd"/>
    <property type="match status" value="1"/>
</dbReference>
<evidence type="ECO:0000256" key="4">
    <source>
        <dbReference type="SAM" id="MobiDB-lite"/>
    </source>
</evidence>
<dbReference type="GO" id="GO:0005634">
    <property type="term" value="C:nucleus"/>
    <property type="evidence" value="ECO:0007669"/>
    <property type="project" value="TreeGrafter"/>
</dbReference>
<evidence type="ECO:0000313" key="7">
    <source>
        <dbReference type="EMBL" id="OAO17491.1"/>
    </source>
</evidence>
<keyword evidence="3" id="KW-0413">Isomerase</keyword>
<keyword evidence="8" id="KW-1185">Reference proteome</keyword>
<keyword evidence="2" id="KW-0819">tRNA processing</keyword>
<gene>
    <name evidence="7" type="ORF">AV274_0788</name>
    <name evidence="6" type="ORF">AV274_2980</name>
</gene>
<evidence type="ECO:0000256" key="2">
    <source>
        <dbReference type="ARBA" id="ARBA00022694"/>
    </source>
</evidence>
<sequence>MEDTNKRGAEEASVQEGEPAAKKCELTTVRDYSTEKDVGIEFYVSKEKGIRGILKDSSDDFIVEEINRDGKIVELVKEEAPPEDSVVEEKMTPEEGWKVLHSLFDDATCTSIQTFVDSVKSNPASLEKLTLPALSVKEQRKNVHQVIRKAFPECVSDTEGDCIVLYSCKNNTTYHQKPRKGWPYPDRNYVEFTLEKRGQDTASVINSLAHITHRNPKMFSYYGTKDKRAVTTQRVTAYRINPTDLLQGVKKLKDIRIGDFAYVSEAAGVGQNRGNHFIITLRGIRENNPESAEAELRARLAGVLASLREVGYLNYYGLQRFGNEGKNIAVGCMMLRGEWEAAVRTILRSNRNANMAEALCKLPRYMSTEIALFRALGKSGGKGFSNALASIPFTRRTLYVHAVQSYLFNRFVNARLALGLAVVPGDLIEVVEVTEANKAQFRIQQVILPLPGLSTTIPAYLQACYDQYLQELGLARDCWSTCVREYQMHGAYRRMVLRPRSIEGSLEDDSVKVAFSLDSGCYATMLIREITKYETDSKSQQSLA</sequence>
<feature type="compositionally biased region" description="Basic and acidic residues" evidence="4">
    <location>
        <begin position="1"/>
        <end position="10"/>
    </location>
</feature>
<evidence type="ECO:0000259" key="5">
    <source>
        <dbReference type="PROSITE" id="PS50984"/>
    </source>
</evidence>
<evidence type="ECO:0000256" key="3">
    <source>
        <dbReference type="ARBA" id="ARBA00023235"/>
    </source>
</evidence>
<dbReference type="InterPro" id="IPR011760">
    <property type="entry name" value="PsdUridine_synth_TruD_insert"/>
</dbReference>
<dbReference type="PROSITE" id="PS50984">
    <property type="entry name" value="TRUD"/>
    <property type="match status" value="1"/>
</dbReference>
<dbReference type="GO" id="GO:0009982">
    <property type="term" value="F:pseudouridine synthase activity"/>
    <property type="evidence" value="ECO:0007669"/>
    <property type="project" value="InterPro"/>
</dbReference>
<organism evidence="6 8">
    <name type="scientific">Blastocystis sp. subtype 1 (strain ATCC 50177 / NandII)</name>
    <dbReference type="NCBI Taxonomy" id="478820"/>
    <lineage>
        <taxon>Eukaryota</taxon>
        <taxon>Sar</taxon>
        <taxon>Stramenopiles</taxon>
        <taxon>Bigyra</taxon>
        <taxon>Opalozoa</taxon>
        <taxon>Opalinata</taxon>
        <taxon>Blastocystidae</taxon>
        <taxon>Blastocystis</taxon>
    </lineage>
</organism>
<feature type="domain" description="TRUD" evidence="5">
    <location>
        <begin position="311"/>
        <end position="498"/>
    </location>
</feature>
<dbReference type="SUPFAM" id="SSF55120">
    <property type="entry name" value="Pseudouridine synthase"/>
    <property type="match status" value="1"/>
</dbReference>
<dbReference type="GO" id="GO:0003723">
    <property type="term" value="F:RNA binding"/>
    <property type="evidence" value="ECO:0007669"/>
    <property type="project" value="InterPro"/>
</dbReference>
<dbReference type="InterPro" id="IPR056963">
    <property type="entry name" value="PUS7L_N"/>
</dbReference>
<comment type="caution">
    <text evidence="6">The sequence shown here is derived from an EMBL/GenBank/DDBJ whole genome shotgun (WGS) entry which is preliminary data.</text>
</comment>
<dbReference type="InterPro" id="IPR020119">
    <property type="entry name" value="PsdUridine_synth_TruD_CS"/>
</dbReference>
<dbReference type="InterPro" id="IPR042214">
    <property type="entry name" value="TruD_catalytic"/>
</dbReference>
<dbReference type="PANTHER" id="PTHR13326">
    <property type="entry name" value="TRNA PSEUDOURIDINE SYNTHASE D"/>
    <property type="match status" value="1"/>
</dbReference>
<dbReference type="GO" id="GO:0008033">
    <property type="term" value="P:tRNA processing"/>
    <property type="evidence" value="ECO:0007669"/>
    <property type="project" value="UniProtKB-KW"/>
</dbReference>
<dbReference type="Pfam" id="PF23943">
    <property type="entry name" value="PUS7L_N"/>
    <property type="match status" value="1"/>
</dbReference>
<dbReference type="Gene3D" id="3.30.2350.20">
    <property type="entry name" value="TruD, catalytic domain"/>
    <property type="match status" value="2"/>
</dbReference>
<dbReference type="Proteomes" id="UP000078348">
    <property type="component" value="Unassembled WGS sequence"/>
</dbReference>
<evidence type="ECO:0000256" key="1">
    <source>
        <dbReference type="ARBA" id="ARBA00007953"/>
    </source>
</evidence>
<accession>A0A196SG60</accession>
<dbReference type="EMBL" id="LXWW01000028">
    <property type="protein sequence ID" value="OAO17491.1"/>
    <property type="molecule type" value="Genomic_DNA"/>
</dbReference>
<dbReference type="InterPro" id="IPR001656">
    <property type="entry name" value="PsdUridine_synth_TruD"/>
</dbReference>
<protein>
    <submittedName>
        <fullName evidence="7">Pseudouridylate synthase</fullName>
    </submittedName>
</protein>
<dbReference type="PANTHER" id="PTHR13326:SF21">
    <property type="entry name" value="PSEUDOURIDYLATE SYNTHASE PUS7L"/>
    <property type="match status" value="1"/>
</dbReference>
<dbReference type="STRING" id="478820.A0A196SG60"/>
<feature type="region of interest" description="Disordered" evidence="4">
    <location>
        <begin position="1"/>
        <end position="22"/>
    </location>
</feature>